<evidence type="ECO:0000256" key="2">
    <source>
        <dbReference type="ARBA" id="ARBA00022707"/>
    </source>
</evidence>
<reference evidence="7 8" key="1">
    <citation type="journal article" date="2015" name="BMC Genomics">
        <title>Insights from the genome of Ophiocordyceps polyrhachis-furcata to pathogenicity and host specificity in insect fungi.</title>
        <authorList>
            <person name="Wichadakul D."/>
            <person name="Kobmoo N."/>
            <person name="Ingsriswang S."/>
            <person name="Tangphatsornruang S."/>
            <person name="Chantasingh D."/>
            <person name="Luangsa-ard J.J."/>
            <person name="Eurwilaichitr L."/>
        </authorList>
    </citation>
    <scope>NUCLEOTIDE SEQUENCE [LARGE SCALE GENOMIC DNA]</scope>
    <source>
        <strain evidence="7 8">BCC 54312</strain>
    </source>
</reference>
<evidence type="ECO:0000256" key="6">
    <source>
        <dbReference type="SAM" id="MobiDB-lite"/>
    </source>
</evidence>
<dbReference type="Proteomes" id="UP000253664">
    <property type="component" value="Unassembled WGS sequence"/>
</dbReference>
<accession>A0A367LNZ7</accession>
<gene>
    <name evidence="7" type="ORF">L249_3083</name>
</gene>
<dbReference type="GO" id="GO:0045121">
    <property type="term" value="C:membrane raft"/>
    <property type="evidence" value="ECO:0007669"/>
    <property type="project" value="InterPro"/>
</dbReference>
<dbReference type="GO" id="GO:0043410">
    <property type="term" value="P:positive regulation of MAPK cascade"/>
    <property type="evidence" value="ECO:0007669"/>
    <property type="project" value="InterPro"/>
</dbReference>
<evidence type="ECO:0000313" key="8">
    <source>
        <dbReference type="Proteomes" id="UP000253664"/>
    </source>
</evidence>
<evidence type="ECO:0000256" key="4">
    <source>
        <dbReference type="ARBA" id="ARBA00023139"/>
    </source>
</evidence>
<name>A0A367LNZ7_9HYPO</name>
<keyword evidence="3" id="KW-0472">Membrane</keyword>
<evidence type="ECO:0000256" key="1">
    <source>
        <dbReference type="ARBA" id="ARBA00004308"/>
    </source>
</evidence>
<protein>
    <submittedName>
        <fullName evidence="7">Uncharacterized protein</fullName>
    </submittedName>
</protein>
<dbReference type="GO" id="GO:0071986">
    <property type="term" value="C:Ragulator complex"/>
    <property type="evidence" value="ECO:0007669"/>
    <property type="project" value="InterPro"/>
</dbReference>
<dbReference type="InterPro" id="IPR028209">
    <property type="entry name" value="LAMTOR1/MEH1"/>
</dbReference>
<evidence type="ECO:0000256" key="5">
    <source>
        <dbReference type="ARBA" id="ARBA00023288"/>
    </source>
</evidence>
<proteinExistence type="predicted"/>
<dbReference type="GO" id="GO:0001919">
    <property type="term" value="P:regulation of receptor recycling"/>
    <property type="evidence" value="ECO:0007669"/>
    <property type="project" value="InterPro"/>
</dbReference>
<organism evidence="7 8">
    <name type="scientific">Ophiocordyceps polyrhachis-furcata BCC 54312</name>
    <dbReference type="NCBI Taxonomy" id="1330021"/>
    <lineage>
        <taxon>Eukaryota</taxon>
        <taxon>Fungi</taxon>
        <taxon>Dikarya</taxon>
        <taxon>Ascomycota</taxon>
        <taxon>Pezizomycotina</taxon>
        <taxon>Sordariomycetes</taxon>
        <taxon>Hypocreomycetidae</taxon>
        <taxon>Hypocreales</taxon>
        <taxon>Ophiocordycipitaceae</taxon>
        <taxon>Ophiocordyceps</taxon>
    </lineage>
</organism>
<comment type="subcellular location">
    <subcellularLocation>
        <location evidence="1">Endomembrane system</location>
    </subcellularLocation>
</comment>
<dbReference type="OrthoDB" id="5299893at2759"/>
<dbReference type="GO" id="GO:0032008">
    <property type="term" value="P:positive regulation of TOR signaling"/>
    <property type="evidence" value="ECO:0007669"/>
    <property type="project" value="InterPro"/>
</dbReference>
<dbReference type="AlphaFoldDB" id="A0A367LNZ7"/>
<keyword evidence="2" id="KW-0519">Myristate</keyword>
<dbReference type="EMBL" id="LKCN02000001">
    <property type="protein sequence ID" value="RCI16129.1"/>
    <property type="molecule type" value="Genomic_DNA"/>
</dbReference>
<dbReference type="GO" id="GO:0031902">
    <property type="term" value="C:late endosome membrane"/>
    <property type="evidence" value="ECO:0007669"/>
    <property type="project" value="InterPro"/>
</dbReference>
<sequence length="168" mass="17830">MGACSSCLGRPGREGHDETEESRLLYDDGGGLQYGSFGDGVMGGDDTIEAQREMEALQRVVAKTSSNMVDVFESAPMSRNGASISFAFAGQGVRTARYQHLVSKLGTDDEEADVRIDWLIDDEDDGREKRDKDGANVPVKGTVKTFDGDEAGGPLVGTFADAAAAAMQ</sequence>
<keyword evidence="4" id="KW-0564">Palmitate</keyword>
<dbReference type="SMART" id="SM01262">
    <property type="entry name" value="LAMTOR"/>
    <property type="match status" value="1"/>
</dbReference>
<keyword evidence="8" id="KW-1185">Reference proteome</keyword>
<comment type="caution">
    <text evidence="7">The sequence shown here is derived from an EMBL/GenBank/DDBJ whole genome shotgun (WGS) entry which is preliminary data.</text>
</comment>
<evidence type="ECO:0000256" key="3">
    <source>
        <dbReference type="ARBA" id="ARBA00023136"/>
    </source>
</evidence>
<dbReference type="GO" id="GO:0071230">
    <property type="term" value="P:cellular response to amino acid stimulus"/>
    <property type="evidence" value="ECO:0007669"/>
    <property type="project" value="InterPro"/>
</dbReference>
<dbReference type="GO" id="GO:0016197">
    <property type="term" value="P:endosomal transport"/>
    <property type="evidence" value="ECO:0007669"/>
    <property type="project" value="InterPro"/>
</dbReference>
<keyword evidence="5" id="KW-0449">Lipoprotein</keyword>
<feature type="region of interest" description="Disordered" evidence="6">
    <location>
        <begin position="1"/>
        <end position="21"/>
    </location>
</feature>
<feature type="compositionally biased region" description="Basic and acidic residues" evidence="6">
    <location>
        <begin position="11"/>
        <end position="21"/>
    </location>
</feature>
<evidence type="ECO:0000313" key="7">
    <source>
        <dbReference type="EMBL" id="RCI16129.1"/>
    </source>
</evidence>